<feature type="compositionally biased region" description="Pro residues" evidence="1">
    <location>
        <begin position="503"/>
        <end position="512"/>
    </location>
</feature>
<feature type="region of interest" description="Disordered" evidence="1">
    <location>
        <begin position="482"/>
        <end position="546"/>
    </location>
</feature>
<proteinExistence type="predicted"/>
<sequence>MFAIGSNLPRRSLLDVFATGLLILNESLTPQICWDTTIASVIPNWKLLDPVASAQSTITDLMAHRTGLPAYDFAYFLNNDSIPAVYTLLLQIEHAQYLKPSLGFRVVAQYNNIMYAHILGPLGLNSTTYLFASANKTGGMADGFARDGLNISRSPLDAGTTRIVPFLLPTETEEENSISGAGGLLSNAIDTHEYVLAGYHSRITRFPDDGAGVAILTDDDAFGPPVDWDSRYQAAILQLELAGGTRSPTPVNTSLPFELSAMLGAYRNMGYGADIEPSPFPASLLPQTSCGWDCVLADYVTLAHFDGAVFNVSGSWIAMVDAAKKGKSDPQYVVCFVKMDQDLIDSLPTHLVTRFRSSIFQHEYIESNAALFVSHDWIDMAQPRKFLARAGHAIQPEVHPPLLPGRVKIEESSCAPSILVHPSLLPGRVKIEEDRLARLPSSAAIKIEDDLAVARQLSASGTSNTLKTRVVKEGGIDILEILTDSESDEPQHGGTGSSEGFPDPGPSFPLPPSDFERESTCTDTDCNLSSDGLEAEPELPESDIPWLEKDATIEAEIAEMNETRKQAAERLKELKALKSATKKSSSKSAGKSRAVVASSSSSGRVRPRPIASNPLRIHAEQAAPSTSSTTIGSSYFAFFMASSDTISIEFDPMQGQDMQTTFGNTSGSQANVAATVAFAPPTEHFPAPPAAQMAASSDTSRSDSAPIDFNALDDLSDTDFFAFLDTINSMPMPAVPQIETDNTFGFFGDGFAYGLIPDASFDMQTDDFAGTTLSLPTLPLPPASPPMVPAVTAAASTESMGDGNRKRKHKNEVNAENIVYTKRAKRIPRHADEWYGFLFTVLSIRSPLLDLIAPGE</sequence>
<organism evidence="2 3">
    <name type="scientific">Mycena albidolilacea</name>
    <dbReference type="NCBI Taxonomy" id="1033008"/>
    <lineage>
        <taxon>Eukaryota</taxon>
        <taxon>Fungi</taxon>
        <taxon>Dikarya</taxon>
        <taxon>Basidiomycota</taxon>
        <taxon>Agaricomycotina</taxon>
        <taxon>Agaricomycetes</taxon>
        <taxon>Agaricomycetidae</taxon>
        <taxon>Agaricales</taxon>
        <taxon>Marasmiineae</taxon>
        <taxon>Mycenaceae</taxon>
        <taxon>Mycena</taxon>
    </lineage>
</organism>
<gene>
    <name evidence="2" type="ORF">DFH08DRAFT_1017783</name>
</gene>
<dbReference type="SUPFAM" id="SSF56601">
    <property type="entry name" value="beta-lactamase/transpeptidase-like"/>
    <property type="match status" value="1"/>
</dbReference>
<feature type="compositionally biased region" description="Low complexity" evidence="1">
    <location>
        <begin position="586"/>
        <end position="604"/>
    </location>
</feature>
<evidence type="ECO:0000313" key="3">
    <source>
        <dbReference type="Proteomes" id="UP001218218"/>
    </source>
</evidence>
<reference evidence="2" key="1">
    <citation type="submission" date="2023-03" db="EMBL/GenBank/DDBJ databases">
        <title>Massive genome expansion in bonnet fungi (Mycena s.s.) driven by repeated elements and novel gene families across ecological guilds.</title>
        <authorList>
            <consortium name="Lawrence Berkeley National Laboratory"/>
            <person name="Harder C.B."/>
            <person name="Miyauchi S."/>
            <person name="Viragh M."/>
            <person name="Kuo A."/>
            <person name="Thoen E."/>
            <person name="Andreopoulos B."/>
            <person name="Lu D."/>
            <person name="Skrede I."/>
            <person name="Drula E."/>
            <person name="Henrissat B."/>
            <person name="Morin E."/>
            <person name="Kohler A."/>
            <person name="Barry K."/>
            <person name="LaButti K."/>
            <person name="Morin E."/>
            <person name="Salamov A."/>
            <person name="Lipzen A."/>
            <person name="Mereny Z."/>
            <person name="Hegedus B."/>
            <person name="Baldrian P."/>
            <person name="Stursova M."/>
            <person name="Weitz H."/>
            <person name="Taylor A."/>
            <person name="Grigoriev I.V."/>
            <person name="Nagy L.G."/>
            <person name="Martin F."/>
            <person name="Kauserud H."/>
        </authorList>
    </citation>
    <scope>NUCLEOTIDE SEQUENCE</scope>
    <source>
        <strain evidence="2">CBHHK002</strain>
    </source>
</reference>
<dbReference type="InterPro" id="IPR012338">
    <property type="entry name" value="Beta-lactam/transpept-like"/>
</dbReference>
<evidence type="ECO:0000256" key="1">
    <source>
        <dbReference type="SAM" id="MobiDB-lite"/>
    </source>
</evidence>
<feature type="region of interest" description="Disordered" evidence="1">
    <location>
        <begin position="578"/>
        <end position="612"/>
    </location>
</feature>
<dbReference type="Gene3D" id="3.40.710.10">
    <property type="entry name" value="DD-peptidase/beta-lactamase superfamily"/>
    <property type="match status" value="2"/>
</dbReference>
<dbReference type="EMBL" id="JARIHO010000030">
    <property type="protein sequence ID" value="KAJ7336729.1"/>
    <property type="molecule type" value="Genomic_DNA"/>
</dbReference>
<evidence type="ECO:0008006" key="4">
    <source>
        <dbReference type="Google" id="ProtNLM"/>
    </source>
</evidence>
<dbReference type="Proteomes" id="UP001218218">
    <property type="component" value="Unassembled WGS sequence"/>
</dbReference>
<keyword evidence="3" id="KW-1185">Reference proteome</keyword>
<evidence type="ECO:0000313" key="2">
    <source>
        <dbReference type="EMBL" id="KAJ7336729.1"/>
    </source>
</evidence>
<accession>A0AAD6ZSP1</accession>
<protein>
    <recommendedName>
        <fullName evidence="4">Beta-lactamase-related domain-containing protein</fullName>
    </recommendedName>
</protein>
<name>A0AAD6ZSP1_9AGAR</name>
<comment type="caution">
    <text evidence="2">The sequence shown here is derived from an EMBL/GenBank/DDBJ whole genome shotgun (WGS) entry which is preliminary data.</text>
</comment>
<dbReference type="AlphaFoldDB" id="A0AAD6ZSP1"/>
<feature type="compositionally biased region" description="Polar residues" evidence="1">
    <location>
        <begin position="521"/>
        <end position="530"/>
    </location>
</feature>